<organism evidence="1 2">
    <name type="scientific">Ridgeia piscesae</name>
    <name type="common">Tubeworm</name>
    <dbReference type="NCBI Taxonomy" id="27915"/>
    <lineage>
        <taxon>Eukaryota</taxon>
        <taxon>Metazoa</taxon>
        <taxon>Spiralia</taxon>
        <taxon>Lophotrochozoa</taxon>
        <taxon>Annelida</taxon>
        <taxon>Polychaeta</taxon>
        <taxon>Sedentaria</taxon>
        <taxon>Canalipalpata</taxon>
        <taxon>Sabellida</taxon>
        <taxon>Siboglinidae</taxon>
        <taxon>Ridgeia</taxon>
    </lineage>
</organism>
<dbReference type="AlphaFoldDB" id="A0AAD9KKA8"/>
<keyword evidence="2" id="KW-1185">Reference proteome</keyword>
<dbReference type="InterPro" id="IPR035897">
    <property type="entry name" value="Toll_tir_struct_dom_sf"/>
</dbReference>
<dbReference type="Gene3D" id="3.40.50.10140">
    <property type="entry name" value="Toll/interleukin-1 receptor homology (TIR) domain"/>
    <property type="match status" value="1"/>
</dbReference>
<accession>A0AAD9KKA8</accession>
<dbReference type="EMBL" id="JAODUO010000900">
    <property type="protein sequence ID" value="KAK2173133.1"/>
    <property type="molecule type" value="Genomic_DNA"/>
</dbReference>
<reference evidence="1" key="1">
    <citation type="journal article" date="2023" name="Mol. Biol. Evol.">
        <title>Third-Generation Sequencing Reveals the Adaptive Role of the Epigenome in Three Deep-Sea Polychaetes.</title>
        <authorList>
            <person name="Perez M."/>
            <person name="Aroh O."/>
            <person name="Sun Y."/>
            <person name="Lan Y."/>
            <person name="Juniper S.K."/>
            <person name="Young C.R."/>
            <person name="Angers B."/>
            <person name="Qian P.Y."/>
        </authorList>
    </citation>
    <scope>NUCLEOTIDE SEQUENCE</scope>
    <source>
        <strain evidence="1">R07B-5</strain>
    </source>
</reference>
<protein>
    <submittedName>
        <fullName evidence="1">Uncharacterized protein</fullName>
    </submittedName>
</protein>
<dbReference type="Proteomes" id="UP001209878">
    <property type="component" value="Unassembled WGS sequence"/>
</dbReference>
<evidence type="ECO:0000313" key="2">
    <source>
        <dbReference type="Proteomes" id="UP001209878"/>
    </source>
</evidence>
<dbReference type="SUPFAM" id="SSF52200">
    <property type="entry name" value="Toll/Interleukin receptor TIR domain"/>
    <property type="match status" value="1"/>
</dbReference>
<gene>
    <name evidence="1" type="ORF">NP493_901g00083</name>
</gene>
<evidence type="ECO:0000313" key="1">
    <source>
        <dbReference type="EMBL" id="KAK2173133.1"/>
    </source>
</evidence>
<name>A0AAD9KKA8_RIDPI</name>
<comment type="caution">
    <text evidence="1">The sequence shown here is derived from an EMBL/GenBank/DDBJ whole genome shotgun (WGS) entry which is preliminary data.</text>
</comment>
<proteinExistence type="predicted"/>
<sequence>MASIPEADVFIPEACGVCSPGDKRSYNEWIDKTLIPQLKHQNISYVHPHWDFPANGDPKENIYTAVTNCTFTICCLCPAIATKFYQTLLEARIHKIIFLDIGEPPERWQHWKDWATQIVDCSNPYQVQVGVRRISKSLVNTTRPIAPTPGEALFNTRAGG</sequence>